<feature type="compositionally biased region" description="Basic and acidic residues" evidence="1">
    <location>
        <begin position="95"/>
        <end position="105"/>
    </location>
</feature>
<organism evidence="2">
    <name type="scientific">uncultured Thermomicrobiales bacterium</name>
    <dbReference type="NCBI Taxonomy" id="1645740"/>
    <lineage>
        <taxon>Bacteria</taxon>
        <taxon>Pseudomonadati</taxon>
        <taxon>Thermomicrobiota</taxon>
        <taxon>Thermomicrobia</taxon>
        <taxon>Thermomicrobiales</taxon>
        <taxon>environmental samples</taxon>
    </lineage>
</organism>
<feature type="compositionally biased region" description="Basic and acidic residues" evidence="1">
    <location>
        <begin position="44"/>
        <end position="59"/>
    </location>
</feature>
<feature type="compositionally biased region" description="Basic and acidic residues" evidence="1">
    <location>
        <begin position="70"/>
        <end position="79"/>
    </location>
</feature>
<feature type="non-terminal residue" evidence="2">
    <location>
        <position position="105"/>
    </location>
</feature>
<reference evidence="2" key="1">
    <citation type="submission" date="2020-02" db="EMBL/GenBank/DDBJ databases">
        <authorList>
            <person name="Meier V. D."/>
        </authorList>
    </citation>
    <scope>NUCLEOTIDE SEQUENCE</scope>
    <source>
        <strain evidence="2">AVDCRST_MAG73</strain>
    </source>
</reference>
<protein>
    <submittedName>
        <fullName evidence="2">Uncharacterized protein</fullName>
    </submittedName>
</protein>
<evidence type="ECO:0000313" key="2">
    <source>
        <dbReference type="EMBL" id="CAA9522618.1"/>
    </source>
</evidence>
<feature type="non-terminal residue" evidence="2">
    <location>
        <position position="1"/>
    </location>
</feature>
<dbReference type="AlphaFoldDB" id="A0A6J4TGH6"/>
<name>A0A6J4TGH6_9BACT</name>
<accession>A0A6J4TGH6</accession>
<evidence type="ECO:0000256" key="1">
    <source>
        <dbReference type="SAM" id="MobiDB-lite"/>
    </source>
</evidence>
<feature type="compositionally biased region" description="Low complexity" evidence="1">
    <location>
        <begin position="1"/>
        <end position="16"/>
    </location>
</feature>
<sequence length="105" mass="11397">GRPGAGRDSAPSAARDAPSRHSNRGGRRGTDHCRQPARTPARGMGDDGHRGRARGDRGGGAHPARGAGRRLRDFKESGRRPRPRSRPVRSPGRGVPDRRADRRRV</sequence>
<dbReference type="EMBL" id="CADCWE010000016">
    <property type="protein sequence ID" value="CAA9522618.1"/>
    <property type="molecule type" value="Genomic_DNA"/>
</dbReference>
<gene>
    <name evidence="2" type="ORF">AVDCRST_MAG73-264</name>
</gene>
<feature type="region of interest" description="Disordered" evidence="1">
    <location>
        <begin position="1"/>
        <end position="105"/>
    </location>
</feature>
<proteinExistence type="predicted"/>